<dbReference type="PANTHER" id="PTHR31793:SF27">
    <property type="entry name" value="NOVEL THIOESTERASE SUPERFAMILY DOMAIN AND SAPOSIN A-TYPE DOMAIN CONTAINING PROTEIN (0610012H03RIK)"/>
    <property type="match status" value="1"/>
</dbReference>
<dbReference type="SUPFAM" id="SSF54637">
    <property type="entry name" value="Thioesterase/thiol ester dehydrase-isomerase"/>
    <property type="match status" value="1"/>
</dbReference>
<comment type="similarity">
    <text evidence="1">Belongs to the 4-hydroxybenzoyl-CoA thioesterase family.</text>
</comment>
<reference evidence="3 4" key="1">
    <citation type="submission" date="2024-05" db="EMBL/GenBank/DDBJ databases">
        <authorList>
            <person name="Kim H.-Y."/>
            <person name="Kim E."/>
            <person name="Cai Y."/>
            <person name="Yang S.-M."/>
            <person name="Lee W."/>
        </authorList>
    </citation>
    <scope>NUCLEOTIDE SEQUENCE [LARGE SCALE GENOMIC DNA]</scope>
    <source>
        <strain evidence="3 4">FBL11</strain>
    </source>
</reference>
<dbReference type="RefSeq" id="WP_299220998.1">
    <property type="nucleotide sequence ID" value="NZ_JBDGHN010000008.1"/>
</dbReference>
<evidence type="ECO:0000256" key="2">
    <source>
        <dbReference type="ARBA" id="ARBA00022801"/>
    </source>
</evidence>
<dbReference type="PANTHER" id="PTHR31793">
    <property type="entry name" value="4-HYDROXYBENZOYL-COA THIOESTERASE FAMILY MEMBER"/>
    <property type="match status" value="1"/>
</dbReference>
<evidence type="ECO:0000313" key="3">
    <source>
        <dbReference type="EMBL" id="MEN2752414.1"/>
    </source>
</evidence>
<comment type="caution">
    <text evidence="3">The sequence shown here is derived from an EMBL/GenBank/DDBJ whole genome shotgun (WGS) entry which is preliminary data.</text>
</comment>
<name>A0ABU9XBW6_9GAMM</name>
<protein>
    <submittedName>
        <fullName evidence="3">Thioesterase family protein</fullName>
    </submittedName>
</protein>
<keyword evidence="4" id="KW-1185">Reference proteome</keyword>
<organism evidence="3 4">
    <name type="scientific">Psychrobacter saeujeotis</name>
    <dbReference type="NCBI Taxonomy" id="3143436"/>
    <lineage>
        <taxon>Bacteria</taxon>
        <taxon>Pseudomonadati</taxon>
        <taxon>Pseudomonadota</taxon>
        <taxon>Gammaproteobacteria</taxon>
        <taxon>Moraxellales</taxon>
        <taxon>Moraxellaceae</taxon>
        <taxon>Psychrobacter</taxon>
    </lineage>
</organism>
<keyword evidence="2" id="KW-0378">Hydrolase</keyword>
<dbReference type="InterPro" id="IPR029069">
    <property type="entry name" value="HotDog_dom_sf"/>
</dbReference>
<evidence type="ECO:0000256" key="1">
    <source>
        <dbReference type="ARBA" id="ARBA00005953"/>
    </source>
</evidence>
<dbReference type="InterPro" id="IPR050563">
    <property type="entry name" value="4-hydroxybenzoyl-CoA_TE"/>
</dbReference>
<evidence type="ECO:0000313" key="4">
    <source>
        <dbReference type="Proteomes" id="UP001461960"/>
    </source>
</evidence>
<dbReference type="EMBL" id="JBDGHN010000008">
    <property type="protein sequence ID" value="MEN2752414.1"/>
    <property type="molecule type" value="Genomic_DNA"/>
</dbReference>
<dbReference type="Gene3D" id="3.10.129.10">
    <property type="entry name" value="Hotdog Thioesterase"/>
    <property type="match status" value="1"/>
</dbReference>
<gene>
    <name evidence="3" type="ORF">AAIR29_12315</name>
</gene>
<sequence length="148" mass="17076">MIDRELEFDDRVFVFETVMRVRNTEIDVGQHLTLESLIALLAEARARFLYSKGIKEINAECQGLIVSNLQLNVISRVRAREELLFEVGIEHISDKDGEMAIKVTRMYDGSLVAKARKSFVQYDYRSNRSIVFNNDIKEALNQQASFEL</sequence>
<dbReference type="Proteomes" id="UP001461960">
    <property type="component" value="Unassembled WGS sequence"/>
</dbReference>
<proteinExistence type="inferred from homology"/>
<accession>A0ABU9XBW6</accession>
<dbReference type="Pfam" id="PF13279">
    <property type="entry name" value="4HBT_2"/>
    <property type="match status" value="1"/>
</dbReference>